<dbReference type="InterPro" id="IPR004146">
    <property type="entry name" value="DC1"/>
</dbReference>
<protein>
    <recommendedName>
        <fullName evidence="2">DC1 domain-containing protein</fullName>
    </recommendedName>
</protein>
<dbReference type="AlphaFoldDB" id="A0A162A430"/>
<dbReference type="SUPFAM" id="SSF57889">
    <property type="entry name" value="Cysteine-rich domain"/>
    <property type="match status" value="1"/>
</dbReference>
<dbReference type="PANTHER" id="PTHR46477">
    <property type="entry name" value="CYSTEINE/HISTIDINE-RICH C1 DOMAIN FAMILY PROTEIN"/>
    <property type="match status" value="1"/>
</dbReference>
<dbReference type="KEGG" id="dcr:108221789"/>
<keyword evidence="1" id="KW-0677">Repeat</keyword>
<dbReference type="OrthoDB" id="1841377at2759"/>
<comment type="caution">
    <text evidence="3">The sequence shown here is derived from an EMBL/GenBank/DDBJ whole genome shotgun (WGS) entry which is preliminary data.</text>
</comment>
<dbReference type="InterPro" id="IPR046349">
    <property type="entry name" value="C1-like_sf"/>
</dbReference>
<dbReference type="OMA" id="CVENGEM"/>
<evidence type="ECO:0000256" key="1">
    <source>
        <dbReference type="ARBA" id="ARBA00022737"/>
    </source>
</evidence>
<sequence>MEDIRDYHPSHPNHQLVLRNFDKPFHCDGCKEQGFGTTNKFSSEPRSRETWCNACGNHINGFVYHCRDEDLDLHPCCLELEKKMVSDGVRFKLCDKVESKCIWCNRKSLKGKSEGGWSYKSKRNKCHVHVRCVTEMILQNWKTGEFKDDDTLTLSLKNPELHLGLSSGGGQKYLKIAKALMSTVVAILLGDPTMLNLIIS</sequence>
<dbReference type="PANTHER" id="PTHR46477:SF5">
    <property type="entry name" value="PHORBOL-ESTER_DAG-TYPE DOMAIN-CONTAINING PROTEIN"/>
    <property type="match status" value="1"/>
</dbReference>
<proteinExistence type="predicted"/>
<dbReference type="STRING" id="79200.A0A162A430"/>
<gene>
    <name evidence="3" type="ORF">DCAR_019174</name>
</gene>
<dbReference type="EMBL" id="LNRQ01000005">
    <property type="protein sequence ID" value="KZM95932.1"/>
    <property type="molecule type" value="Genomic_DNA"/>
</dbReference>
<feature type="domain" description="DC1" evidence="2">
    <location>
        <begin position="42"/>
        <end position="77"/>
    </location>
</feature>
<reference evidence="3" key="1">
    <citation type="journal article" date="2016" name="Nat. Genet.">
        <title>A high-quality carrot genome assembly provides new insights into carotenoid accumulation and asterid genome evolution.</title>
        <authorList>
            <person name="Iorizzo M."/>
            <person name="Ellison S."/>
            <person name="Senalik D."/>
            <person name="Zeng P."/>
            <person name="Satapoomin P."/>
            <person name="Huang J."/>
            <person name="Bowman M."/>
            <person name="Iovene M."/>
            <person name="Sanseverino W."/>
            <person name="Cavagnaro P."/>
            <person name="Yildiz M."/>
            <person name="Macko-Podgorni A."/>
            <person name="Moranska E."/>
            <person name="Grzebelus E."/>
            <person name="Grzebelus D."/>
            <person name="Ashrafi H."/>
            <person name="Zheng Z."/>
            <person name="Cheng S."/>
            <person name="Spooner D."/>
            <person name="Van Deynze A."/>
            <person name="Simon P."/>
        </authorList>
    </citation>
    <scope>NUCLEOTIDE SEQUENCE [LARGE SCALE GENOMIC DNA]</scope>
    <source>
        <tissue evidence="3">Leaf</tissue>
    </source>
</reference>
<accession>A0A162A430</accession>
<evidence type="ECO:0000259" key="2">
    <source>
        <dbReference type="Pfam" id="PF03107"/>
    </source>
</evidence>
<name>A0A162A430_DAUCS</name>
<organism evidence="3">
    <name type="scientific">Daucus carota subsp. sativus</name>
    <name type="common">Carrot</name>
    <dbReference type="NCBI Taxonomy" id="79200"/>
    <lineage>
        <taxon>Eukaryota</taxon>
        <taxon>Viridiplantae</taxon>
        <taxon>Streptophyta</taxon>
        <taxon>Embryophyta</taxon>
        <taxon>Tracheophyta</taxon>
        <taxon>Spermatophyta</taxon>
        <taxon>Magnoliopsida</taxon>
        <taxon>eudicotyledons</taxon>
        <taxon>Gunneridae</taxon>
        <taxon>Pentapetalae</taxon>
        <taxon>asterids</taxon>
        <taxon>campanulids</taxon>
        <taxon>Apiales</taxon>
        <taxon>Apiaceae</taxon>
        <taxon>Apioideae</taxon>
        <taxon>Scandiceae</taxon>
        <taxon>Daucinae</taxon>
        <taxon>Daucus</taxon>
        <taxon>Daucus sect. Daucus</taxon>
    </lineage>
</organism>
<evidence type="ECO:0000313" key="3">
    <source>
        <dbReference type="EMBL" id="KZM95932.1"/>
    </source>
</evidence>
<dbReference type="Gramene" id="KZM95932">
    <property type="protein sequence ID" value="KZM95932"/>
    <property type="gene ID" value="DCAR_019174"/>
</dbReference>
<dbReference type="Pfam" id="PF03107">
    <property type="entry name" value="C1_2"/>
    <property type="match status" value="1"/>
</dbReference>